<evidence type="ECO:0000313" key="3">
    <source>
        <dbReference type="EMBL" id="WXC83351.1"/>
    </source>
</evidence>
<sequence length="72" mass="7554">MRLREPNRNLLLLGAFTLLSVAAAGIVAVLDPVPPPANAAVRPAPNQAPAPDLTPVRIVGTPFAPNTNPRQR</sequence>
<protein>
    <submittedName>
        <fullName evidence="2">Uncharacterized protein</fullName>
    </submittedName>
</protein>
<reference evidence="3" key="2">
    <citation type="journal article" date="2021" name="Int. J. Syst. Evol. Microbiol.">
        <title>Bradyrhizobium septentrionale sp. nov. (sv. septentrionale) and Bradyrhizobium quebecense sp. nov. (sv. septentrionale) associated with legumes native to Canada possess rearranged symbiosis genes and numerous insertion sequences.</title>
        <authorList>
            <person name="Bromfield E.S.P."/>
            <person name="Cloutier S."/>
        </authorList>
    </citation>
    <scope>NUCLEOTIDE SEQUENCE</scope>
    <source>
        <strain evidence="3">5S5</strain>
    </source>
</reference>
<reference evidence="2" key="1">
    <citation type="submission" date="2020-06" db="EMBL/GenBank/DDBJ databases">
        <title>Whole Genome Sequence of Bradyrhizobium sp. Strain 1S1.</title>
        <authorList>
            <person name="Bromfield E.S.P."/>
            <person name="Cloutier S."/>
        </authorList>
    </citation>
    <scope>NUCLEOTIDE SEQUENCE [LARGE SCALE GENOMIC DNA]</scope>
    <source>
        <strain evidence="2">1S1</strain>
    </source>
</reference>
<dbReference type="EMBL" id="CP147711">
    <property type="protein sequence ID" value="WXC83351.1"/>
    <property type="molecule type" value="Genomic_DNA"/>
</dbReference>
<evidence type="ECO:0000313" key="4">
    <source>
        <dbReference type="Proteomes" id="UP001432046"/>
    </source>
</evidence>
<gene>
    <name evidence="2" type="ORF">HAP48_028490</name>
    <name evidence="3" type="ORF">WDK88_18120</name>
</gene>
<dbReference type="AlphaFoldDB" id="A0A973W3T8"/>
<accession>A0A973W3T8</accession>
<feature type="compositionally biased region" description="Low complexity" evidence="1">
    <location>
        <begin position="40"/>
        <end position="51"/>
    </location>
</feature>
<dbReference type="RefSeq" id="WP_166206375.1">
    <property type="nucleotide sequence ID" value="NZ_CP088285.1"/>
</dbReference>
<feature type="region of interest" description="Disordered" evidence="1">
    <location>
        <begin position="40"/>
        <end position="72"/>
    </location>
</feature>
<evidence type="ECO:0000313" key="2">
    <source>
        <dbReference type="EMBL" id="NVI46831.1"/>
    </source>
</evidence>
<proteinExistence type="predicted"/>
<reference evidence="3" key="3">
    <citation type="submission" date="2024-03" db="EMBL/GenBank/DDBJ databases">
        <authorList>
            <person name="Bromfield E.S.P."/>
            <person name="Cloutier S."/>
        </authorList>
    </citation>
    <scope>NUCLEOTIDE SEQUENCE</scope>
    <source>
        <strain evidence="3">5S5</strain>
    </source>
</reference>
<dbReference type="EMBL" id="JAAOLE020000001">
    <property type="protein sequence ID" value="NVI46831.1"/>
    <property type="molecule type" value="Genomic_DNA"/>
</dbReference>
<keyword evidence="4" id="KW-1185">Reference proteome</keyword>
<name>A0A973W3T8_9BRAD</name>
<organism evidence="2">
    <name type="scientific">Bradyrhizobium septentrionale</name>
    <dbReference type="NCBI Taxonomy" id="1404411"/>
    <lineage>
        <taxon>Bacteria</taxon>
        <taxon>Pseudomonadati</taxon>
        <taxon>Pseudomonadota</taxon>
        <taxon>Alphaproteobacteria</taxon>
        <taxon>Hyphomicrobiales</taxon>
        <taxon>Nitrobacteraceae</taxon>
        <taxon>Bradyrhizobium</taxon>
    </lineage>
</organism>
<evidence type="ECO:0000256" key="1">
    <source>
        <dbReference type="SAM" id="MobiDB-lite"/>
    </source>
</evidence>
<dbReference type="Proteomes" id="UP001432046">
    <property type="component" value="Chromosome"/>
</dbReference>